<evidence type="ECO:0000256" key="2">
    <source>
        <dbReference type="ARBA" id="ARBA00004496"/>
    </source>
</evidence>
<feature type="region of interest" description="Disordered" evidence="12">
    <location>
        <begin position="31"/>
        <end position="119"/>
    </location>
</feature>
<comment type="caution">
    <text evidence="15">The sequence shown here is derived from an EMBL/GenBank/DDBJ whole genome shotgun (WGS) entry which is preliminary data.</text>
</comment>
<evidence type="ECO:0000256" key="12">
    <source>
        <dbReference type="SAM" id="MobiDB-lite"/>
    </source>
</evidence>
<dbReference type="GO" id="GO:0000981">
    <property type="term" value="F:DNA-binding transcription factor activity, RNA polymerase II-specific"/>
    <property type="evidence" value="ECO:0007669"/>
    <property type="project" value="TreeGrafter"/>
</dbReference>
<dbReference type="Pfam" id="PF08781">
    <property type="entry name" value="DP"/>
    <property type="match status" value="1"/>
</dbReference>
<gene>
    <name evidence="15" type="ORF">AB1Y20_003291</name>
</gene>
<dbReference type="CDD" id="cd14458">
    <property type="entry name" value="DP_DD"/>
    <property type="match status" value="1"/>
</dbReference>
<evidence type="ECO:0000256" key="9">
    <source>
        <dbReference type="ARBA" id="ARBA00023242"/>
    </source>
</evidence>
<feature type="region of interest" description="Disordered" evidence="12">
    <location>
        <begin position="334"/>
        <end position="358"/>
    </location>
</feature>
<dbReference type="FunFam" id="1.10.10.10:FF:000187">
    <property type="entry name" value="Transcription factor-like protein DPB"/>
    <property type="match status" value="1"/>
</dbReference>
<feature type="domain" description="E2F/DP family winged-helix DNA-binding" evidence="14">
    <location>
        <begin position="115"/>
        <end position="199"/>
    </location>
</feature>
<feature type="domain" description="Transcription factor DP C-terminal" evidence="13">
    <location>
        <begin position="206"/>
        <end position="333"/>
    </location>
</feature>
<dbReference type="InterPro" id="IPR038168">
    <property type="entry name" value="TF_DP_C_sf"/>
</dbReference>
<evidence type="ECO:0000313" key="16">
    <source>
        <dbReference type="Proteomes" id="UP001515480"/>
    </source>
</evidence>
<feature type="compositionally biased region" description="Basic residues" evidence="12">
    <location>
        <begin position="102"/>
        <end position="111"/>
    </location>
</feature>
<keyword evidence="4" id="KW-0963">Cytoplasm</keyword>
<dbReference type="SMART" id="SM01138">
    <property type="entry name" value="DP"/>
    <property type="match status" value="1"/>
</dbReference>
<dbReference type="SMART" id="SM01372">
    <property type="entry name" value="E2F_TDP"/>
    <property type="match status" value="1"/>
</dbReference>
<evidence type="ECO:0000256" key="7">
    <source>
        <dbReference type="ARBA" id="ARBA00023125"/>
    </source>
</evidence>
<dbReference type="Proteomes" id="UP001515480">
    <property type="component" value="Unassembled WGS sequence"/>
</dbReference>
<evidence type="ECO:0000259" key="14">
    <source>
        <dbReference type="SMART" id="SM01372"/>
    </source>
</evidence>
<dbReference type="GO" id="GO:0051726">
    <property type="term" value="P:regulation of cell cycle"/>
    <property type="evidence" value="ECO:0007669"/>
    <property type="project" value="InterPro"/>
</dbReference>
<sequence>MVDSKELVANFQDTIEELGLADIAAEVGLSHNHSQSNGAGMASSSSACGAGPSSASTPGPSKMDMFDDDAKTPTCAITGHSGGSAGSGPGSAFMYSDEPAAKKKRPQRAHGSKQQGDKGLRHFSMKVCEKVEQKVRTTYNEVADELVAEFAAVAASEMVSPADQAYDEKNIRRRVYDALNVLMAMDIITKEKKNIMWRGLPTNTEQEGARLQMDLSSRKERVEKKTQLLQELVTQQISVKNLIQRNSSSNHKRDSDQLALPFIIVNTRKDTVVDCEMAEDRQEIFFNFSAPFEIHDDTGTLMRMHMQHCDPAQLPELLPAEVVEFAAHYMHRKPEQGGEPWQPPGLRERCQEEEVSPPELLSALAMSAAAAESARRAASATPPVAPAHSAAPASLAPPRQAQPPRARQPQTVSEPASGTSTGGSATKPTSGEKINAVEPCVSLWAEALQTFVQNSRSRLTCCVMSLLPFEVGMPVYAFDVLTTISLAVEANGLIL</sequence>
<dbReference type="InterPro" id="IPR003316">
    <property type="entry name" value="E2F_WHTH_DNA-bd_dom"/>
</dbReference>
<name>A0AB34JDF3_PRYPA</name>
<keyword evidence="9 11" id="KW-0539">Nucleus</keyword>
<evidence type="ECO:0000256" key="4">
    <source>
        <dbReference type="ARBA" id="ARBA00022490"/>
    </source>
</evidence>
<dbReference type="SUPFAM" id="SSF144074">
    <property type="entry name" value="E2F-DP heterodimerization region"/>
    <property type="match status" value="1"/>
</dbReference>
<keyword evidence="5 11" id="KW-0805">Transcription regulation</keyword>
<dbReference type="InterPro" id="IPR015648">
    <property type="entry name" value="Transcrpt_fac_DP"/>
</dbReference>
<dbReference type="Gene3D" id="1.10.10.10">
    <property type="entry name" value="Winged helix-like DNA-binding domain superfamily/Winged helix DNA-binding domain"/>
    <property type="match status" value="1"/>
</dbReference>
<dbReference type="SUPFAM" id="SSF46785">
    <property type="entry name" value="Winged helix' DNA-binding domain"/>
    <property type="match status" value="1"/>
</dbReference>
<evidence type="ECO:0000256" key="1">
    <source>
        <dbReference type="ARBA" id="ARBA00004123"/>
    </source>
</evidence>
<keyword evidence="7 11" id="KW-0238">DNA-binding</keyword>
<feature type="compositionally biased region" description="Polar residues" evidence="12">
    <location>
        <begin position="411"/>
        <end position="429"/>
    </location>
</feature>
<evidence type="ECO:0000256" key="3">
    <source>
        <dbReference type="ARBA" id="ARBA00010940"/>
    </source>
</evidence>
<evidence type="ECO:0000313" key="15">
    <source>
        <dbReference type="EMBL" id="KAL1519023.1"/>
    </source>
</evidence>
<reference evidence="15 16" key="1">
    <citation type="journal article" date="2024" name="Science">
        <title>Giant polyketide synthase enzymes in the biosynthesis of giant marine polyether toxins.</title>
        <authorList>
            <person name="Fallon T.R."/>
            <person name="Shende V.V."/>
            <person name="Wierzbicki I.H."/>
            <person name="Pendleton A.L."/>
            <person name="Watervoot N.F."/>
            <person name="Auber R.P."/>
            <person name="Gonzalez D.J."/>
            <person name="Wisecaver J.H."/>
            <person name="Moore B.S."/>
        </authorList>
    </citation>
    <scope>NUCLEOTIDE SEQUENCE [LARGE SCALE GENOMIC DNA]</scope>
    <source>
        <strain evidence="15 16">12B1</strain>
    </source>
</reference>
<dbReference type="Pfam" id="PF02319">
    <property type="entry name" value="WHD_E2F_TDP"/>
    <property type="match status" value="1"/>
</dbReference>
<comment type="similarity">
    <text evidence="3 11">Belongs to the E2F/DP family.</text>
</comment>
<evidence type="ECO:0000256" key="10">
    <source>
        <dbReference type="ARBA" id="ARBA00023306"/>
    </source>
</evidence>
<evidence type="ECO:0008006" key="17">
    <source>
        <dbReference type="Google" id="ProtNLM"/>
    </source>
</evidence>
<dbReference type="InterPro" id="IPR036390">
    <property type="entry name" value="WH_DNA-bd_sf"/>
</dbReference>
<comment type="subcellular location">
    <subcellularLocation>
        <location evidence="2">Cytoplasm</location>
    </subcellularLocation>
    <subcellularLocation>
        <location evidence="1 11">Nucleus</location>
    </subcellularLocation>
</comment>
<dbReference type="InterPro" id="IPR014889">
    <property type="entry name" value="Transc_factor_DP_C"/>
</dbReference>
<dbReference type="InterPro" id="IPR037241">
    <property type="entry name" value="E2F-DP_heterodim"/>
</dbReference>
<keyword evidence="8 11" id="KW-0804">Transcription</keyword>
<feature type="compositionally biased region" description="Low complexity" evidence="12">
    <location>
        <begin position="34"/>
        <end position="61"/>
    </location>
</feature>
<dbReference type="GO" id="GO:0000977">
    <property type="term" value="F:RNA polymerase II transcription regulatory region sequence-specific DNA binding"/>
    <property type="evidence" value="ECO:0007669"/>
    <property type="project" value="TreeGrafter"/>
</dbReference>
<feature type="compositionally biased region" description="Low complexity" evidence="12">
    <location>
        <begin position="374"/>
        <end position="410"/>
    </location>
</feature>
<dbReference type="GO" id="GO:0070176">
    <property type="term" value="C:DRM complex"/>
    <property type="evidence" value="ECO:0007669"/>
    <property type="project" value="UniProtKB-ARBA"/>
</dbReference>
<dbReference type="GO" id="GO:0005737">
    <property type="term" value="C:cytoplasm"/>
    <property type="evidence" value="ECO:0007669"/>
    <property type="project" value="UniProtKB-SubCell"/>
</dbReference>
<evidence type="ECO:0000256" key="6">
    <source>
        <dbReference type="ARBA" id="ARBA00023054"/>
    </source>
</evidence>
<feature type="region of interest" description="Disordered" evidence="12">
    <location>
        <begin position="374"/>
        <end position="431"/>
    </location>
</feature>
<dbReference type="Gene3D" id="1.20.140.80">
    <property type="entry name" value="Transcription factor DP"/>
    <property type="match status" value="1"/>
</dbReference>
<dbReference type="AlphaFoldDB" id="A0AB34JDF3"/>
<keyword evidence="6" id="KW-0175">Coiled coil</keyword>
<evidence type="ECO:0000256" key="8">
    <source>
        <dbReference type="ARBA" id="ARBA00023163"/>
    </source>
</evidence>
<dbReference type="EMBL" id="JBGBPQ010000010">
    <property type="protein sequence ID" value="KAL1519023.1"/>
    <property type="molecule type" value="Genomic_DNA"/>
</dbReference>
<proteinExistence type="inferred from homology"/>
<keyword evidence="10" id="KW-0131">Cell cycle</keyword>
<protein>
    <recommendedName>
        <fullName evidence="17">E2F/DP family winged-helix DNA-binding domain-containing protein</fullName>
    </recommendedName>
</protein>
<feature type="compositionally biased region" description="Gly residues" evidence="12">
    <location>
        <begin position="80"/>
        <end position="89"/>
    </location>
</feature>
<dbReference type="PANTHER" id="PTHR12548:SF9">
    <property type="entry name" value="TRANSCRIPTION FACTOR DP"/>
    <property type="match status" value="1"/>
</dbReference>
<evidence type="ECO:0000256" key="11">
    <source>
        <dbReference type="RuleBase" id="RU003796"/>
    </source>
</evidence>
<evidence type="ECO:0000256" key="5">
    <source>
        <dbReference type="ARBA" id="ARBA00023015"/>
    </source>
</evidence>
<accession>A0AB34JDF3</accession>
<organism evidence="15 16">
    <name type="scientific">Prymnesium parvum</name>
    <name type="common">Toxic golden alga</name>
    <dbReference type="NCBI Taxonomy" id="97485"/>
    <lineage>
        <taxon>Eukaryota</taxon>
        <taxon>Haptista</taxon>
        <taxon>Haptophyta</taxon>
        <taxon>Prymnesiophyceae</taxon>
        <taxon>Prymnesiales</taxon>
        <taxon>Prymnesiaceae</taxon>
        <taxon>Prymnesium</taxon>
    </lineage>
</organism>
<keyword evidence="16" id="KW-1185">Reference proteome</keyword>
<dbReference type="PANTHER" id="PTHR12548">
    <property type="entry name" value="TRANSCRIPTION FACTOR DP"/>
    <property type="match status" value="1"/>
</dbReference>
<evidence type="ECO:0000259" key="13">
    <source>
        <dbReference type="SMART" id="SM01138"/>
    </source>
</evidence>
<dbReference type="InterPro" id="IPR036388">
    <property type="entry name" value="WH-like_DNA-bd_sf"/>
</dbReference>